<dbReference type="RefSeq" id="WP_188559741.1">
    <property type="nucleotide sequence ID" value="NZ_BMGS01000016.1"/>
</dbReference>
<keyword evidence="2" id="KW-1185">Reference proteome</keyword>
<dbReference type="InterPro" id="IPR023292">
    <property type="entry name" value="NTP_PyroPHydrolase-like_dom_sf"/>
</dbReference>
<protein>
    <submittedName>
        <fullName evidence="1">Uncharacterized protein</fullName>
    </submittedName>
</protein>
<dbReference type="Proteomes" id="UP000601361">
    <property type="component" value="Unassembled WGS sequence"/>
</dbReference>
<dbReference type="Gene3D" id="1.10.3420.10">
    <property type="entry name" value="putative ntp pyrophosphohydrolase like domain"/>
    <property type="match status" value="1"/>
</dbReference>
<accession>A0ABQ1X5I1</accession>
<reference evidence="2" key="1">
    <citation type="journal article" date="2019" name="Int. J. Syst. Evol. Microbiol.">
        <title>The Global Catalogue of Microorganisms (GCM) 10K type strain sequencing project: providing services to taxonomists for standard genome sequencing and annotation.</title>
        <authorList>
            <consortium name="The Broad Institute Genomics Platform"/>
            <consortium name="The Broad Institute Genome Sequencing Center for Infectious Disease"/>
            <person name="Wu L."/>
            <person name="Ma J."/>
        </authorList>
    </citation>
    <scope>NUCLEOTIDE SEQUENCE [LARGE SCALE GENOMIC DNA]</scope>
    <source>
        <strain evidence="2">CGMCC 1.12990</strain>
    </source>
</reference>
<name>A0ABQ1X5I1_9BACT</name>
<evidence type="ECO:0000313" key="1">
    <source>
        <dbReference type="EMBL" id="GGG60856.1"/>
    </source>
</evidence>
<gene>
    <name evidence="1" type="ORF">GCM10011378_41100</name>
</gene>
<organism evidence="1 2">
    <name type="scientific">Hymenobacter glacieicola</name>
    <dbReference type="NCBI Taxonomy" id="1562124"/>
    <lineage>
        <taxon>Bacteria</taxon>
        <taxon>Pseudomonadati</taxon>
        <taxon>Bacteroidota</taxon>
        <taxon>Cytophagia</taxon>
        <taxon>Cytophagales</taxon>
        <taxon>Hymenobacteraceae</taxon>
        <taxon>Hymenobacter</taxon>
    </lineage>
</organism>
<evidence type="ECO:0000313" key="2">
    <source>
        <dbReference type="Proteomes" id="UP000601361"/>
    </source>
</evidence>
<comment type="caution">
    <text evidence="1">The sequence shown here is derived from an EMBL/GenBank/DDBJ whole genome shotgun (WGS) entry which is preliminary data.</text>
</comment>
<sequence length="203" mass="22310">MTCKSTPCRPKAADTIQYKIQFMKYGGQPVRDTPGEPTVEERKLNLALCFEELMELAVDGYGLERSFILMVLCKVGFNGVSLPADIKDTLEYSAIDTLDACCDLRVVNDGAIVSSGLQGAFEASMAEVHRTNMEKFGATVEEADAAVAQYNAKGIPARWLVNENIEANHNLIIYRLDTGKILKPLGWQEPDLGAILNNFTTSK</sequence>
<proteinExistence type="predicted"/>
<dbReference type="EMBL" id="BMGS01000016">
    <property type="protein sequence ID" value="GGG60856.1"/>
    <property type="molecule type" value="Genomic_DNA"/>
</dbReference>